<protein>
    <recommendedName>
        <fullName evidence="2">RWP-RK domain-containing protein</fullName>
    </recommendedName>
</protein>
<gene>
    <name evidence="1" type="ORF">LCGC14_2194010</name>
</gene>
<accession>A0A0F9FW40</accession>
<name>A0A0F9FW40_9ZZZZ</name>
<organism evidence="1">
    <name type="scientific">marine sediment metagenome</name>
    <dbReference type="NCBI Taxonomy" id="412755"/>
    <lineage>
        <taxon>unclassified sequences</taxon>
        <taxon>metagenomes</taxon>
        <taxon>ecological metagenomes</taxon>
    </lineage>
</organism>
<evidence type="ECO:0008006" key="2">
    <source>
        <dbReference type="Google" id="ProtNLM"/>
    </source>
</evidence>
<sequence>WNKLLGTKLDKDLAKELGCHYNTVYRRRSAVGIPAYMFRSWKPEWNKMLGHVPDRRIARISKISVTCVRYRRLLLKILPSSGARYNTPWNPDWDPLLGLSYDTHLAELLGVNPRTVMRRRKKLGVAGRHWRKFNPDHNYLLGTMSDHKLAQLMGVADECVGNRRRRLGIISWRTQRCTSTKQKSLA</sequence>
<reference evidence="1" key="1">
    <citation type="journal article" date="2015" name="Nature">
        <title>Complex archaea that bridge the gap between prokaryotes and eukaryotes.</title>
        <authorList>
            <person name="Spang A."/>
            <person name="Saw J.H."/>
            <person name="Jorgensen S.L."/>
            <person name="Zaremba-Niedzwiedzka K."/>
            <person name="Martijn J."/>
            <person name="Lind A.E."/>
            <person name="van Eijk R."/>
            <person name="Schleper C."/>
            <person name="Guy L."/>
            <person name="Ettema T.J."/>
        </authorList>
    </citation>
    <scope>NUCLEOTIDE SEQUENCE</scope>
</reference>
<dbReference type="EMBL" id="LAZR01028780">
    <property type="protein sequence ID" value="KKL61565.1"/>
    <property type="molecule type" value="Genomic_DNA"/>
</dbReference>
<dbReference type="AlphaFoldDB" id="A0A0F9FW40"/>
<evidence type="ECO:0000313" key="1">
    <source>
        <dbReference type="EMBL" id="KKL61565.1"/>
    </source>
</evidence>
<feature type="non-terminal residue" evidence="1">
    <location>
        <position position="1"/>
    </location>
</feature>
<proteinExistence type="predicted"/>
<comment type="caution">
    <text evidence="1">The sequence shown here is derived from an EMBL/GenBank/DDBJ whole genome shotgun (WGS) entry which is preliminary data.</text>
</comment>